<evidence type="ECO:0000313" key="5">
    <source>
        <dbReference type="EMBL" id="KAG2303910.1"/>
    </source>
</evidence>
<reference evidence="5 6" key="1">
    <citation type="submission" date="2020-02" db="EMBL/GenBank/DDBJ databases">
        <authorList>
            <person name="Ma Q."/>
            <person name="Huang Y."/>
            <person name="Song X."/>
            <person name="Pei D."/>
        </authorList>
    </citation>
    <scope>NUCLEOTIDE SEQUENCE [LARGE SCALE GENOMIC DNA]</scope>
    <source>
        <strain evidence="5">Sxm20200214</strain>
        <tissue evidence="5">Leaf</tissue>
    </source>
</reference>
<organism evidence="5 6">
    <name type="scientific">Brassica carinata</name>
    <name type="common">Ethiopian mustard</name>
    <name type="synonym">Abyssinian cabbage</name>
    <dbReference type="NCBI Taxonomy" id="52824"/>
    <lineage>
        <taxon>Eukaryota</taxon>
        <taxon>Viridiplantae</taxon>
        <taxon>Streptophyta</taxon>
        <taxon>Embryophyta</taxon>
        <taxon>Tracheophyta</taxon>
        <taxon>Spermatophyta</taxon>
        <taxon>Magnoliopsida</taxon>
        <taxon>eudicotyledons</taxon>
        <taxon>Gunneridae</taxon>
        <taxon>Pentapetalae</taxon>
        <taxon>rosids</taxon>
        <taxon>malvids</taxon>
        <taxon>Brassicales</taxon>
        <taxon>Brassicaceae</taxon>
        <taxon>Brassiceae</taxon>
        <taxon>Brassica</taxon>
    </lineage>
</organism>
<keyword evidence="2" id="KW-0677">Repeat</keyword>
<evidence type="ECO:0000256" key="1">
    <source>
        <dbReference type="ARBA" id="ARBA00004479"/>
    </source>
</evidence>
<protein>
    <recommendedName>
        <fullName evidence="4">Disease resistance R13L4/SHOC-2-like LRR domain-containing protein</fullName>
    </recommendedName>
</protein>
<dbReference type="FunFam" id="3.80.10.10:FF:000874">
    <property type="entry name" value="Probable LRR receptor-like serine/threonine-protein kinase RFK1"/>
    <property type="match status" value="1"/>
</dbReference>
<comment type="subcellular location">
    <subcellularLocation>
        <location evidence="1">Membrane</location>
        <topology evidence="1">Single-pass type I membrane protein</topology>
    </subcellularLocation>
</comment>
<dbReference type="Proteomes" id="UP000886595">
    <property type="component" value="Unassembled WGS sequence"/>
</dbReference>
<evidence type="ECO:0000256" key="2">
    <source>
        <dbReference type="ARBA" id="ARBA00022737"/>
    </source>
</evidence>
<dbReference type="AlphaFoldDB" id="A0A8X7SEF0"/>
<dbReference type="Gene3D" id="3.80.10.10">
    <property type="entry name" value="Ribonuclease Inhibitor"/>
    <property type="match status" value="2"/>
</dbReference>
<feature type="domain" description="Disease resistance R13L4/SHOC-2-like LRR" evidence="4">
    <location>
        <begin position="98"/>
        <end position="262"/>
    </location>
</feature>
<dbReference type="PRINTS" id="PR00019">
    <property type="entry name" value="LEURICHRPT"/>
</dbReference>
<dbReference type="Pfam" id="PF23598">
    <property type="entry name" value="LRR_14"/>
    <property type="match status" value="1"/>
</dbReference>
<feature type="compositionally biased region" description="Acidic residues" evidence="3">
    <location>
        <begin position="13"/>
        <end position="24"/>
    </location>
</feature>
<feature type="region of interest" description="Disordered" evidence="3">
    <location>
        <begin position="1"/>
        <end position="26"/>
    </location>
</feature>
<dbReference type="OrthoDB" id="1867350at2759"/>
<gene>
    <name evidence="5" type="ORF">Bca52824_032561</name>
</gene>
<dbReference type="PANTHER" id="PTHR48006">
    <property type="entry name" value="LEUCINE-RICH REPEAT-CONTAINING PROTEIN DDB_G0281931-RELATED"/>
    <property type="match status" value="1"/>
</dbReference>
<keyword evidence="6" id="KW-1185">Reference proteome</keyword>
<evidence type="ECO:0000259" key="4">
    <source>
        <dbReference type="Pfam" id="PF23598"/>
    </source>
</evidence>
<dbReference type="SUPFAM" id="SSF52058">
    <property type="entry name" value="L domain-like"/>
    <property type="match status" value="1"/>
</dbReference>
<dbReference type="EMBL" id="JAAMPC010000007">
    <property type="protein sequence ID" value="KAG2303910.1"/>
    <property type="molecule type" value="Genomic_DNA"/>
</dbReference>
<proteinExistence type="predicted"/>
<evidence type="ECO:0000313" key="6">
    <source>
        <dbReference type="Proteomes" id="UP000886595"/>
    </source>
</evidence>
<dbReference type="GO" id="GO:0016020">
    <property type="term" value="C:membrane"/>
    <property type="evidence" value="ECO:0007669"/>
    <property type="project" value="UniProtKB-SubCell"/>
</dbReference>
<name>A0A8X7SEF0_BRACI</name>
<dbReference type="InterPro" id="IPR032675">
    <property type="entry name" value="LRR_dom_sf"/>
</dbReference>
<sequence>MDRRSGALMVKFEEEEEEEEDGEGDGFQVDALQQIAKTLGSKFWKFDAENCKVETVGLTETPPPTAKQDIECECSPTDETDCHIIKIAFKDHNLPGILPPELTKLPYLQEIDFAYNYLNGTIPLEWTTTNLTTISLLVNRLSGPIPKEVGDMTSLTSLDLESNAFTGTIPEELGNLANLEKLEMIASGLTGPIPSVISTFDKMKNLRITDIGGPVQPFPSLKNSTEFSKLILKNCNIAGKIPTYLSSLKNLETLDLSFNKLAGTVPAFAQAEDLRFIMLTGNKLEGEAPDGLLRDGITVDLSYNNLKWQSPESSSCRPHMNLNLNLFQSTSTKKS</sequence>
<evidence type="ECO:0000256" key="3">
    <source>
        <dbReference type="SAM" id="MobiDB-lite"/>
    </source>
</evidence>
<comment type="caution">
    <text evidence="5">The sequence shown here is derived from an EMBL/GenBank/DDBJ whole genome shotgun (WGS) entry which is preliminary data.</text>
</comment>
<accession>A0A8X7SEF0</accession>
<dbReference type="InterPro" id="IPR051824">
    <property type="entry name" value="LRR_Rcpt-Like_S/T_Kinase"/>
</dbReference>
<dbReference type="GO" id="GO:0004674">
    <property type="term" value="F:protein serine/threonine kinase activity"/>
    <property type="evidence" value="ECO:0007669"/>
    <property type="project" value="TreeGrafter"/>
</dbReference>
<dbReference type="PANTHER" id="PTHR48006:SF72">
    <property type="entry name" value="LRR RECEPTOR-LIKE SERINE_THREONINE-PROTEIN KINASE RFK1-RELATED"/>
    <property type="match status" value="1"/>
</dbReference>
<dbReference type="InterPro" id="IPR055414">
    <property type="entry name" value="LRR_R13L4/SHOC2-like"/>
</dbReference>
<dbReference type="FunFam" id="3.80.10.10:FF:000452">
    <property type="entry name" value="Probable LRR receptor-like serine/threonine-protein kinase RFK1"/>
    <property type="match status" value="1"/>
</dbReference>